<feature type="region of interest" description="Disordered" evidence="1">
    <location>
        <begin position="33"/>
        <end position="60"/>
    </location>
</feature>
<keyword evidence="3" id="KW-1185">Reference proteome</keyword>
<proteinExistence type="predicted"/>
<comment type="caution">
    <text evidence="2">The sequence shown here is derived from an EMBL/GenBank/DDBJ whole genome shotgun (WGS) entry which is preliminary data.</text>
</comment>
<evidence type="ECO:0000313" key="3">
    <source>
        <dbReference type="Proteomes" id="UP001218218"/>
    </source>
</evidence>
<organism evidence="2 3">
    <name type="scientific">Mycena albidolilacea</name>
    <dbReference type="NCBI Taxonomy" id="1033008"/>
    <lineage>
        <taxon>Eukaryota</taxon>
        <taxon>Fungi</taxon>
        <taxon>Dikarya</taxon>
        <taxon>Basidiomycota</taxon>
        <taxon>Agaricomycotina</taxon>
        <taxon>Agaricomycetes</taxon>
        <taxon>Agaricomycetidae</taxon>
        <taxon>Agaricales</taxon>
        <taxon>Marasmiineae</taxon>
        <taxon>Mycenaceae</taxon>
        <taxon>Mycena</taxon>
    </lineage>
</organism>
<sequence>MSLHSEFLPHCVRPLPRSLHVINTIRVMAKAKAAPLIPRRSPRKHDKTAGTKTAKAKAPAEPELGSVAWSANEGALIWALLDEMQVKDNRLVLFGKNPGTTEGTKGDSKTAVYKRIGSKILPELFENSPNALGKRVKGKAEDLVTAYKKQAKKLQVTGGGLQNDGDDNDEVHEFLECYIPADGPDHDTTSAARNLWGISRVSSSSNPQLII</sequence>
<dbReference type="Proteomes" id="UP001218218">
    <property type="component" value="Unassembled WGS sequence"/>
</dbReference>
<name>A0AAD7E8B5_9AGAR</name>
<dbReference type="AlphaFoldDB" id="A0AAD7E8B5"/>
<evidence type="ECO:0000256" key="1">
    <source>
        <dbReference type="SAM" id="MobiDB-lite"/>
    </source>
</evidence>
<accession>A0AAD7E8B5</accession>
<gene>
    <name evidence="2" type="ORF">DFH08DRAFT_96508</name>
</gene>
<reference evidence="2" key="1">
    <citation type="submission" date="2023-03" db="EMBL/GenBank/DDBJ databases">
        <title>Massive genome expansion in bonnet fungi (Mycena s.s.) driven by repeated elements and novel gene families across ecological guilds.</title>
        <authorList>
            <consortium name="Lawrence Berkeley National Laboratory"/>
            <person name="Harder C.B."/>
            <person name="Miyauchi S."/>
            <person name="Viragh M."/>
            <person name="Kuo A."/>
            <person name="Thoen E."/>
            <person name="Andreopoulos B."/>
            <person name="Lu D."/>
            <person name="Skrede I."/>
            <person name="Drula E."/>
            <person name="Henrissat B."/>
            <person name="Morin E."/>
            <person name="Kohler A."/>
            <person name="Barry K."/>
            <person name="LaButti K."/>
            <person name="Morin E."/>
            <person name="Salamov A."/>
            <person name="Lipzen A."/>
            <person name="Mereny Z."/>
            <person name="Hegedus B."/>
            <person name="Baldrian P."/>
            <person name="Stursova M."/>
            <person name="Weitz H."/>
            <person name="Taylor A."/>
            <person name="Grigoriev I.V."/>
            <person name="Nagy L.G."/>
            <person name="Martin F."/>
            <person name="Kauserud H."/>
        </authorList>
    </citation>
    <scope>NUCLEOTIDE SEQUENCE</scope>
    <source>
        <strain evidence="2">CBHHK002</strain>
    </source>
</reference>
<protein>
    <submittedName>
        <fullName evidence="2">Uncharacterized protein</fullName>
    </submittedName>
</protein>
<evidence type="ECO:0000313" key="2">
    <source>
        <dbReference type="EMBL" id="KAJ7301738.1"/>
    </source>
</evidence>
<dbReference type="EMBL" id="JARIHO010000128">
    <property type="protein sequence ID" value="KAJ7301738.1"/>
    <property type="molecule type" value="Genomic_DNA"/>
</dbReference>